<dbReference type="OrthoDB" id="4246254at2"/>
<dbReference type="Proteomes" id="UP000238312">
    <property type="component" value="Unassembled WGS sequence"/>
</dbReference>
<protein>
    <submittedName>
        <fullName evidence="1">Uncharacterized protein</fullName>
    </submittedName>
</protein>
<gene>
    <name evidence="1" type="ORF">B0I32_127152</name>
</gene>
<accession>A0A2T0M7X7</accession>
<evidence type="ECO:0000313" key="1">
    <source>
        <dbReference type="EMBL" id="PRX53563.1"/>
    </source>
</evidence>
<dbReference type="RefSeq" id="WP_146178564.1">
    <property type="nucleotide sequence ID" value="NZ_PVNG01000027.1"/>
</dbReference>
<sequence length="84" mass="9342">MKTFTVTVAGTERFDGEAPYTWVLAASDMADAISRATAYHALSQEERLCDLEIDYLRTFEGVPPTKCGYHWNDLRAEEPRGAGA</sequence>
<dbReference type="AlphaFoldDB" id="A0A2T0M7X7"/>
<comment type="caution">
    <text evidence="1">The sequence shown here is derived from an EMBL/GenBank/DDBJ whole genome shotgun (WGS) entry which is preliminary data.</text>
</comment>
<organism evidence="1 2">
    <name type="scientific">Nonomuraea fuscirosea</name>
    <dbReference type="NCBI Taxonomy" id="1291556"/>
    <lineage>
        <taxon>Bacteria</taxon>
        <taxon>Bacillati</taxon>
        <taxon>Actinomycetota</taxon>
        <taxon>Actinomycetes</taxon>
        <taxon>Streptosporangiales</taxon>
        <taxon>Streptosporangiaceae</taxon>
        <taxon>Nonomuraea</taxon>
    </lineage>
</organism>
<keyword evidence="2" id="KW-1185">Reference proteome</keyword>
<name>A0A2T0M7X7_9ACTN</name>
<reference evidence="1 2" key="1">
    <citation type="submission" date="2018-03" db="EMBL/GenBank/DDBJ databases">
        <title>Genomic Encyclopedia of Type Strains, Phase III (KMG-III): the genomes of soil and plant-associated and newly described type strains.</title>
        <authorList>
            <person name="Whitman W."/>
        </authorList>
    </citation>
    <scope>NUCLEOTIDE SEQUENCE [LARGE SCALE GENOMIC DNA]</scope>
    <source>
        <strain evidence="1 2">CGMCC 4.7104</strain>
    </source>
</reference>
<evidence type="ECO:0000313" key="2">
    <source>
        <dbReference type="Proteomes" id="UP000238312"/>
    </source>
</evidence>
<proteinExistence type="predicted"/>
<dbReference type="EMBL" id="PVNG01000027">
    <property type="protein sequence ID" value="PRX53563.1"/>
    <property type="molecule type" value="Genomic_DNA"/>
</dbReference>